<sequence length="441" mass="50007">MRKALKTKSAMNVEQKNTIKTRRPQALHVAALHAGEQGRLFVDNRPVSMQQKKVLTDNRHNTILKKRANNTAQTNNLESINQDLLDSVQQSQTKPLQLAKNNSNTVALGGVIQRYLEENLGGALDEESYQHRAESEARGFNSFGNDNLARARIILADGQVVTKFAYSQFGVRHSEEKLIAEISATYGAEVLTRAPDAEGQTRIVEIYTERKPCAPGNAEPARQQRVLTERSCQAYLAAMVHANLPVKYSVPNVAANHGTLMNDAKARLDDEFANDQRRMTFQNANNRGFRYFAGIRTACFNRHRTYGRDYITERERVSQYIAQFSATVEALNLEIDYRTPLIRAFESVPHYLGNDAETPLVLQRLVEASQNIQHQIDQAIAHIQEQERQMDAYAAMQNDQEEEQRQYIIARMEQTGSSEIVSLETGMGEEEIMEIWNSRHL</sequence>
<evidence type="ECO:0000256" key="1">
    <source>
        <dbReference type="SAM" id="Coils"/>
    </source>
</evidence>
<reference evidence="2 3" key="1">
    <citation type="submission" date="2024-03" db="EMBL/GenBank/DDBJ databases">
        <title>Two novel species of the genus Flavobacterium exhibiting potentially degradation of complex polysaccharides.</title>
        <authorList>
            <person name="Lian X."/>
        </authorList>
    </citation>
    <scope>NUCLEOTIDE SEQUENCE [LARGE SCALE GENOMIC DNA]</scope>
    <source>
        <strain evidence="2 3">N6</strain>
    </source>
</reference>
<dbReference type="EMBL" id="JBCGDP010000014">
    <property type="protein sequence ID" value="MEM0577635.1"/>
    <property type="molecule type" value="Genomic_DNA"/>
</dbReference>
<accession>A0ABU9NQM8</accession>
<organism evidence="2 3">
    <name type="scientific">Flavobacterium polysaccharolyticum</name>
    <dbReference type="NCBI Taxonomy" id="3133148"/>
    <lineage>
        <taxon>Bacteria</taxon>
        <taxon>Pseudomonadati</taxon>
        <taxon>Bacteroidota</taxon>
        <taxon>Flavobacteriia</taxon>
        <taxon>Flavobacteriales</taxon>
        <taxon>Flavobacteriaceae</taxon>
        <taxon>Flavobacterium</taxon>
    </lineage>
</organism>
<feature type="coiled-coil region" evidence="1">
    <location>
        <begin position="369"/>
        <end position="403"/>
    </location>
</feature>
<evidence type="ECO:0000313" key="3">
    <source>
        <dbReference type="Proteomes" id="UP001468798"/>
    </source>
</evidence>
<evidence type="ECO:0000313" key="2">
    <source>
        <dbReference type="EMBL" id="MEM0577635.1"/>
    </source>
</evidence>
<gene>
    <name evidence="2" type="ORF">WFZ86_14105</name>
</gene>
<proteinExistence type="predicted"/>
<keyword evidence="1" id="KW-0175">Coiled coil</keyword>
<dbReference type="RefSeq" id="WP_342692528.1">
    <property type="nucleotide sequence ID" value="NZ_JBCGDP010000014.1"/>
</dbReference>
<keyword evidence="3" id="KW-1185">Reference proteome</keyword>
<name>A0ABU9NQM8_9FLAO</name>
<protein>
    <submittedName>
        <fullName evidence="2">Uncharacterized protein</fullName>
    </submittedName>
</protein>
<dbReference type="Proteomes" id="UP001468798">
    <property type="component" value="Unassembled WGS sequence"/>
</dbReference>
<comment type="caution">
    <text evidence="2">The sequence shown here is derived from an EMBL/GenBank/DDBJ whole genome shotgun (WGS) entry which is preliminary data.</text>
</comment>